<comment type="caution">
    <text evidence="1">The sequence shown here is derived from an EMBL/GenBank/DDBJ whole genome shotgun (WGS) entry which is preliminary data.</text>
</comment>
<protein>
    <submittedName>
        <fullName evidence="1">Uncharacterized protein</fullName>
    </submittedName>
</protein>
<proteinExistence type="predicted"/>
<gene>
    <name evidence="1" type="ORF">X797_004068</name>
</gene>
<sequence length="186" mass="20413">MAEVSDFKIPGVKIKWPPPLLKPPPATEVTDRNETRERIEKGGWVIFWGDLINEADAIKGIISLPTGTVVAFATNQIEAQLKKFNQSMASVSDDVVRQVTDFLKRTLQKKSGGAVELDGLGVKAGIATYRRKLVVKGILKTPLPNNYQPYVGVRVTKPLPPKKAKATANLEALEPDLELDDSQPQD</sequence>
<evidence type="ECO:0000313" key="2">
    <source>
        <dbReference type="Proteomes" id="UP000030151"/>
    </source>
</evidence>
<reference evidence="1 2" key="1">
    <citation type="submission" date="2014-02" db="EMBL/GenBank/DDBJ databases">
        <title>The genome sequence of the entomopathogenic fungus Metarhizium robertsii ARSEF 2575.</title>
        <authorList>
            <person name="Giuliano Garisto Donzelli B."/>
            <person name="Roe B.A."/>
            <person name="Macmil S.L."/>
            <person name="Krasnoff S.B."/>
            <person name="Gibson D.M."/>
        </authorList>
    </citation>
    <scope>NUCLEOTIDE SEQUENCE [LARGE SCALE GENOMIC DNA]</scope>
    <source>
        <strain evidence="1 2">ARSEF 2575</strain>
    </source>
</reference>
<organism evidence="1 2">
    <name type="scientific">Metarhizium robertsii</name>
    <dbReference type="NCBI Taxonomy" id="568076"/>
    <lineage>
        <taxon>Eukaryota</taxon>
        <taxon>Fungi</taxon>
        <taxon>Dikarya</taxon>
        <taxon>Ascomycota</taxon>
        <taxon>Pezizomycotina</taxon>
        <taxon>Sordariomycetes</taxon>
        <taxon>Hypocreomycetidae</taxon>
        <taxon>Hypocreales</taxon>
        <taxon>Clavicipitaceae</taxon>
        <taxon>Metarhizium</taxon>
    </lineage>
</organism>
<dbReference type="Proteomes" id="UP000030151">
    <property type="component" value="Unassembled WGS sequence"/>
</dbReference>
<accession>A0A0A1UZG2</accession>
<name>A0A0A1UZG2_9HYPO</name>
<dbReference type="eggNOG" id="ENOG502SS1G">
    <property type="taxonomic scope" value="Eukaryota"/>
</dbReference>
<dbReference type="AlphaFoldDB" id="A0A0A1UZG2"/>
<evidence type="ECO:0000313" key="1">
    <source>
        <dbReference type="EMBL" id="EXV02945.1"/>
    </source>
</evidence>
<dbReference type="HOGENOM" id="CLU_1524975_0_0_1"/>
<dbReference type="EMBL" id="JELW01000004">
    <property type="protein sequence ID" value="EXV02945.1"/>
    <property type="molecule type" value="Genomic_DNA"/>
</dbReference>